<feature type="region of interest" description="Disordered" evidence="5">
    <location>
        <begin position="1"/>
        <end position="563"/>
    </location>
</feature>
<feature type="compositionally biased region" description="Polar residues" evidence="5">
    <location>
        <begin position="181"/>
        <end position="191"/>
    </location>
</feature>
<keyword evidence="4" id="KW-0112">Calmodulin-binding</keyword>
<dbReference type="GO" id="GO:0000278">
    <property type="term" value="P:mitotic cell cycle"/>
    <property type="evidence" value="ECO:0007669"/>
    <property type="project" value="TreeGrafter"/>
</dbReference>
<feature type="compositionally biased region" description="Basic and acidic residues" evidence="5">
    <location>
        <begin position="222"/>
        <end position="240"/>
    </location>
</feature>
<feature type="compositionally biased region" description="Polar residues" evidence="5">
    <location>
        <begin position="454"/>
        <end position="469"/>
    </location>
</feature>
<evidence type="ECO:0000256" key="1">
    <source>
        <dbReference type="ARBA" id="ARBA00004496"/>
    </source>
</evidence>
<feature type="compositionally biased region" description="Polar residues" evidence="5">
    <location>
        <begin position="357"/>
        <end position="369"/>
    </location>
</feature>
<feature type="compositionally biased region" description="Polar residues" evidence="5">
    <location>
        <begin position="302"/>
        <end position="317"/>
    </location>
</feature>
<reference evidence="6" key="1">
    <citation type="submission" date="2015-11" db="EMBL/GenBank/DDBJ databases">
        <title>De novo transcriptome assembly of four potential Pierce s Disease insect vectors from Arizona vineyards.</title>
        <authorList>
            <person name="Tassone E.E."/>
        </authorList>
    </citation>
    <scope>NUCLEOTIDE SEQUENCE</scope>
</reference>
<gene>
    <name evidence="6" type="ORF">g.38233</name>
</gene>
<feature type="compositionally biased region" description="Basic and acidic residues" evidence="5">
    <location>
        <begin position="287"/>
        <end position="301"/>
    </location>
</feature>
<comment type="subcellular location">
    <subcellularLocation>
        <location evidence="1">Cytoplasm</location>
    </subcellularLocation>
</comment>
<dbReference type="InterPro" id="IPR051185">
    <property type="entry name" value="ASPM"/>
</dbReference>
<feature type="compositionally biased region" description="Basic and acidic residues" evidence="5">
    <location>
        <begin position="485"/>
        <end position="494"/>
    </location>
</feature>
<evidence type="ECO:0000256" key="3">
    <source>
        <dbReference type="ARBA" id="ARBA00022737"/>
    </source>
</evidence>
<evidence type="ECO:0000256" key="5">
    <source>
        <dbReference type="SAM" id="MobiDB-lite"/>
    </source>
</evidence>
<feature type="compositionally biased region" description="Polar residues" evidence="5">
    <location>
        <begin position="430"/>
        <end position="444"/>
    </location>
</feature>
<dbReference type="Pfam" id="PF00612">
    <property type="entry name" value="IQ"/>
    <property type="match status" value="4"/>
</dbReference>
<feature type="compositionally biased region" description="Basic and acidic residues" evidence="5">
    <location>
        <begin position="116"/>
        <end position="129"/>
    </location>
</feature>
<feature type="compositionally biased region" description="Low complexity" evidence="5">
    <location>
        <begin position="241"/>
        <end position="251"/>
    </location>
</feature>
<dbReference type="SMART" id="SM00015">
    <property type="entry name" value="IQ"/>
    <property type="match status" value="4"/>
</dbReference>
<protein>
    <submittedName>
        <fullName evidence="6">Uncharacterized protein</fullName>
    </submittedName>
</protein>
<proteinExistence type="predicted"/>
<evidence type="ECO:0000256" key="2">
    <source>
        <dbReference type="ARBA" id="ARBA00022490"/>
    </source>
</evidence>
<feature type="compositionally biased region" description="Low complexity" evidence="5">
    <location>
        <begin position="406"/>
        <end position="418"/>
    </location>
</feature>
<dbReference type="InterPro" id="IPR000048">
    <property type="entry name" value="IQ_motif_EF-hand-BS"/>
</dbReference>
<dbReference type="GO" id="GO:0051295">
    <property type="term" value="P:establishment of meiotic spindle localization"/>
    <property type="evidence" value="ECO:0007669"/>
    <property type="project" value="TreeGrafter"/>
</dbReference>
<feature type="non-terminal residue" evidence="6">
    <location>
        <position position="949"/>
    </location>
</feature>
<dbReference type="PANTHER" id="PTHR22706">
    <property type="entry name" value="ASSEMBLY FACTOR FOR SPINDLE MICROTUBULES"/>
    <property type="match status" value="1"/>
</dbReference>
<dbReference type="GO" id="GO:0007051">
    <property type="term" value="P:spindle organization"/>
    <property type="evidence" value="ECO:0007669"/>
    <property type="project" value="TreeGrafter"/>
</dbReference>
<dbReference type="CDD" id="cd23767">
    <property type="entry name" value="IQCD"/>
    <property type="match status" value="3"/>
</dbReference>
<dbReference type="GO" id="GO:0000922">
    <property type="term" value="C:spindle pole"/>
    <property type="evidence" value="ECO:0007669"/>
    <property type="project" value="TreeGrafter"/>
</dbReference>
<feature type="compositionally biased region" description="Basic and acidic residues" evidence="5">
    <location>
        <begin position="372"/>
        <end position="385"/>
    </location>
</feature>
<accession>A0A1B6F742</accession>
<feature type="compositionally biased region" description="Basic and acidic residues" evidence="5">
    <location>
        <begin position="33"/>
        <end position="45"/>
    </location>
</feature>
<feature type="compositionally biased region" description="Polar residues" evidence="5">
    <location>
        <begin position="130"/>
        <end position="144"/>
    </location>
</feature>
<feature type="compositionally biased region" description="Low complexity" evidence="5">
    <location>
        <begin position="90"/>
        <end position="100"/>
    </location>
</feature>
<dbReference type="AlphaFoldDB" id="A0A1B6F742"/>
<feature type="compositionally biased region" description="Polar residues" evidence="5">
    <location>
        <begin position="510"/>
        <end position="520"/>
    </location>
</feature>
<feature type="region of interest" description="Disordered" evidence="5">
    <location>
        <begin position="675"/>
        <end position="699"/>
    </location>
</feature>
<feature type="compositionally biased region" description="Polar residues" evidence="5">
    <location>
        <begin position="16"/>
        <end position="29"/>
    </location>
</feature>
<dbReference type="PROSITE" id="PS50096">
    <property type="entry name" value="IQ"/>
    <property type="match status" value="4"/>
</dbReference>
<feature type="region of interest" description="Disordered" evidence="5">
    <location>
        <begin position="812"/>
        <end position="882"/>
    </location>
</feature>
<feature type="compositionally biased region" description="Basic and acidic residues" evidence="5">
    <location>
        <begin position="145"/>
        <end position="155"/>
    </location>
</feature>
<dbReference type="GO" id="GO:0005516">
    <property type="term" value="F:calmodulin binding"/>
    <property type="evidence" value="ECO:0007669"/>
    <property type="project" value="UniProtKB-KW"/>
</dbReference>
<dbReference type="GO" id="GO:0005737">
    <property type="term" value="C:cytoplasm"/>
    <property type="evidence" value="ECO:0007669"/>
    <property type="project" value="UniProtKB-SubCell"/>
</dbReference>
<organism evidence="6">
    <name type="scientific">Cuerna arida</name>
    <dbReference type="NCBI Taxonomy" id="1464854"/>
    <lineage>
        <taxon>Eukaryota</taxon>
        <taxon>Metazoa</taxon>
        <taxon>Ecdysozoa</taxon>
        <taxon>Arthropoda</taxon>
        <taxon>Hexapoda</taxon>
        <taxon>Insecta</taxon>
        <taxon>Pterygota</taxon>
        <taxon>Neoptera</taxon>
        <taxon>Paraneoptera</taxon>
        <taxon>Hemiptera</taxon>
        <taxon>Auchenorrhyncha</taxon>
        <taxon>Membracoidea</taxon>
        <taxon>Cicadellidae</taxon>
        <taxon>Cicadellinae</taxon>
        <taxon>Proconiini</taxon>
        <taxon>Cuerna</taxon>
    </lineage>
</organism>
<dbReference type="EMBL" id="GECZ01023700">
    <property type="protein sequence ID" value="JAS46069.1"/>
    <property type="molecule type" value="Transcribed_RNA"/>
</dbReference>
<evidence type="ECO:0000313" key="6">
    <source>
        <dbReference type="EMBL" id="JAS46069.1"/>
    </source>
</evidence>
<feature type="compositionally biased region" description="Polar residues" evidence="5">
    <location>
        <begin position="675"/>
        <end position="690"/>
    </location>
</feature>
<dbReference type="PANTHER" id="PTHR22706:SF1">
    <property type="entry name" value="ASSEMBLY FACTOR FOR SPINDLE MICROTUBULES"/>
    <property type="match status" value="1"/>
</dbReference>
<sequence length="949" mass="101906">MGCVQSYFKRAHNAGISPSSTQESNSKQPISEDGTKPIQEERSIAEEPESNDTSYGVEATAVRTLAATTGTVAILGTTAKTADKKEEASSEAASPVVVETIPEEQEEPPSSVEQAVVHEEDKRDSKASEKSSGPTSANSRPTSSHLEENNKKEAADPSPPASSNEPKESTPSESSEAIKSPLQNSNKSETASPEVKSPVSPPEETESKNTEEIASESVVSESTKDKEEDISKSISSERLKTNSLSNTTLSSDSIAEIENASVKQSPSVEKVIESFDSSSTVEFVDIATKDSPKADGTHDDTATNPARSISSDLSNKANLPVDGEKTPDVTSPVEPEEKFYEEELPPPPPLGTEDTLEAQSSNNTIQSPPNLEKTEISEDSSVKETDQEEVDANSLLKDQLQNEEPSLNSELTSNTSNSIQSVLKNEEAQDINSKSALENNSPNASEEVKAETGSPFSTDNNSSLNDNGDTSPVKTVTSSPTPEVTEDHKEEIKTEVTQSAVPDKSEITPELTNGLASGNETPIEKTPVNEQISKPSVEEVLISTEDSESKTPGNKINGEIPDDVFGSPIDLTDEKVVAAATTIQATFRGFQTRQNIKADEKNEVTENPILEPIENEVKKSAEIVEETPLNSVSEGFDSTTEQPSSILEDVDDKMIAAATTIQANFRGYQTRQILQNRDSALPTSEDTNQSSERKTPTALTPELIESVKEEVDDICKEAEIIAAERAESVEGMVAGVHQVVVEAKESTLPSVSESVQAVRGSITPPSVSDAGAEDVDNYDGKEEVFDSLPIDEKTAQAATTIQASFRGFQVRKNLQDNQEQPDSMPDYPPPGEDDLMPSLDDLPPPDFEALESSYSEDAPTEPLAPPPPPDSVIFNEEDEDELMSLQQLQRPPECDELPEHRLTVDTDSSESSLSSAATKIQAGVRGYLTRKQMQAQGDTGGTTSTSTNV</sequence>
<name>A0A1B6F742_9HEMI</name>
<feature type="compositionally biased region" description="Low complexity" evidence="5">
    <location>
        <begin position="470"/>
        <end position="483"/>
    </location>
</feature>
<keyword evidence="2" id="KW-0963">Cytoplasm</keyword>
<evidence type="ECO:0000256" key="4">
    <source>
        <dbReference type="ARBA" id="ARBA00022860"/>
    </source>
</evidence>
<dbReference type="Gene3D" id="1.20.5.190">
    <property type="match status" value="2"/>
</dbReference>
<keyword evidence="3" id="KW-0677">Repeat</keyword>